<organism evidence="3 4">
    <name type="scientific">Hathewaya proteolytica DSM 3090</name>
    <dbReference type="NCBI Taxonomy" id="1121331"/>
    <lineage>
        <taxon>Bacteria</taxon>
        <taxon>Bacillati</taxon>
        <taxon>Bacillota</taxon>
        <taxon>Clostridia</taxon>
        <taxon>Eubacteriales</taxon>
        <taxon>Clostridiaceae</taxon>
        <taxon>Hathewaya</taxon>
    </lineage>
</organism>
<dbReference type="PANTHER" id="PTHR43151">
    <property type="entry name" value="FEOA FAMILY PROTEIN"/>
    <property type="match status" value="1"/>
</dbReference>
<feature type="domain" description="Ferrous iron transporter FeoA-like" evidence="2">
    <location>
        <begin position="1"/>
        <end position="69"/>
    </location>
</feature>
<dbReference type="STRING" id="1121331.SAMN02745248_01780"/>
<gene>
    <name evidence="3" type="ORF">SAMN02745248_01780</name>
</gene>
<evidence type="ECO:0000256" key="1">
    <source>
        <dbReference type="ARBA" id="ARBA00023004"/>
    </source>
</evidence>
<dbReference type="InterPro" id="IPR007167">
    <property type="entry name" value="Fe-transptr_FeoA-like"/>
</dbReference>
<dbReference type="Proteomes" id="UP000183952">
    <property type="component" value="Unassembled WGS sequence"/>
</dbReference>
<keyword evidence="1" id="KW-0408">Iron</keyword>
<reference evidence="3 4" key="1">
    <citation type="submission" date="2016-11" db="EMBL/GenBank/DDBJ databases">
        <authorList>
            <person name="Jaros S."/>
            <person name="Januszkiewicz K."/>
            <person name="Wedrychowicz H."/>
        </authorList>
    </citation>
    <scope>NUCLEOTIDE SEQUENCE [LARGE SCALE GENOMIC DNA]</scope>
    <source>
        <strain evidence="3 4">DSM 3090</strain>
    </source>
</reference>
<dbReference type="PANTHER" id="PTHR43151:SF1">
    <property type="entry name" value="SSR2333 PROTEIN"/>
    <property type="match status" value="1"/>
</dbReference>
<name>A0A1M6PS04_9CLOT</name>
<evidence type="ECO:0000313" key="3">
    <source>
        <dbReference type="EMBL" id="SHK10754.1"/>
    </source>
</evidence>
<sequence length="69" mass="7601">MPLSMAKLGQRSKIVRITGRDEVRQHLSELGFNIGGEVTVISDMGGNMILSVKDTRIALDKSMANRIMI</sequence>
<dbReference type="SUPFAM" id="SSF50037">
    <property type="entry name" value="C-terminal domain of transcriptional repressors"/>
    <property type="match status" value="1"/>
</dbReference>
<dbReference type="SMART" id="SM00899">
    <property type="entry name" value="FeoA"/>
    <property type="match status" value="1"/>
</dbReference>
<accession>A0A1M6PS04</accession>
<dbReference type="InterPro" id="IPR053184">
    <property type="entry name" value="FeoA-like"/>
</dbReference>
<evidence type="ECO:0000259" key="2">
    <source>
        <dbReference type="SMART" id="SM00899"/>
    </source>
</evidence>
<dbReference type="GO" id="GO:0046914">
    <property type="term" value="F:transition metal ion binding"/>
    <property type="evidence" value="ECO:0007669"/>
    <property type="project" value="InterPro"/>
</dbReference>
<proteinExistence type="predicted"/>
<dbReference type="Gene3D" id="2.30.30.90">
    <property type="match status" value="1"/>
</dbReference>
<keyword evidence="4" id="KW-1185">Reference proteome</keyword>
<dbReference type="AlphaFoldDB" id="A0A1M6PS04"/>
<dbReference type="Pfam" id="PF04023">
    <property type="entry name" value="FeoA"/>
    <property type="match status" value="1"/>
</dbReference>
<protein>
    <submittedName>
        <fullName evidence="3">Ferrous iron transport protein A</fullName>
    </submittedName>
</protein>
<dbReference type="EMBL" id="FRAD01000014">
    <property type="protein sequence ID" value="SHK10754.1"/>
    <property type="molecule type" value="Genomic_DNA"/>
</dbReference>
<dbReference type="InterPro" id="IPR008988">
    <property type="entry name" value="Transcriptional_repressor_C"/>
</dbReference>
<dbReference type="InterPro" id="IPR038157">
    <property type="entry name" value="FeoA_core_dom"/>
</dbReference>
<dbReference type="RefSeq" id="WP_072903739.1">
    <property type="nucleotide sequence ID" value="NZ_FRAD01000014.1"/>
</dbReference>
<evidence type="ECO:0000313" key="4">
    <source>
        <dbReference type="Proteomes" id="UP000183952"/>
    </source>
</evidence>
<dbReference type="OrthoDB" id="5984at2"/>